<comment type="caution">
    <text evidence="1">The sequence shown here is derived from an EMBL/GenBank/DDBJ whole genome shotgun (WGS) entry which is preliminary data.</text>
</comment>
<evidence type="ECO:0000313" key="2">
    <source>
        <dbReference type="Proteomes" id="UP000821865"/>
    </source>
</evidence>
<name>A0ACB8C6C7_DERSI</name>
<protein>
    <submittedName>
        <fullName evidence="1">Uncharacterized protein</fullName>
    </submittedName>
</protein>
<sequence length="97" mass="10652">MNGPSVAGAINNDAVNEGNRILIELVMFSNGGTCNLLSVPYLGTKLGCELWVIESSIDKVPACCLFMFRLLCPKNAPYNVYDNTCKSVLNRRKAPRK</sequence>
<gene>
    <name evidence="1" type="ORF">HPB49_025286</name>
</gene>
<reference evidence="1" key="1">
    <citation type="submission" date="2020-05" db="EMBL/GenBank/DDBJ databases">
        <title>Large-scale comparative analyses of tick genomes elucidate their genetic diversity and vector capacities.</title>
        <authorList>
            <person name="Jia N."/>
            <person name="Wang J."/>
            <person name="Shi W."/>
            <person name="Du L."/>
            <person name="Sun Y."/>
            <person name="Zhan W."/>
            <person name="Jiang J."/>
            <person name="Wang Q."/>
            <person name="Zhang B."/>
            <person name="Ji P."/>
            <person name="Sakyi L.B."/>
            <person name="Cui X."/>
            <person name="Yuan T."/>
            <person name="Jiang B."/>
            <person name="Yang W."/>
            <person name="Lam T.T.-Y."/>
            <person name="Chang Q."/>
            <person name="Ding S."/>
            <person name="Wang X."/>
            <person name="Zhu J."/>
            <person name="Ruan X."/>
            <person name="Zhao L."/>
            <person name="Wei J."/>
            <person name="Que T."/>
            <person name="Du C."/>
            <person name="Cheng J."/>
            <person name="Dai P."/>
            <person name="Han X."/>
            <person name="Huang E."/>
            <person name="Gao Y."/>
            <person name="Liu J."/>
            <person name="Shao H."/>
            <person name="Ye R."/>
            <person name="Li L."/>
            <person name="Wei W."/>
            <person name="Wang X."/>
            <person name="Wang C."/>
            <person name="Yang T."/>
            <person name="Huo Q."/>
            <person name="Li W."/>
            <person name="Guo W."/>
            <person name="Chen H."/>
            <person name="Zhou L."/>
            <person name="Ni X."/>
            <person name="Tian J."/>
            <person name="Zhou Y."/>
            <person name="Sheng Y."/>
            <person name="Liu T."/>
            <person name="Pan Y."/>
            <person name="Xia L."/>
            <person name="Li J."/>
            <person name="Zhao F."/>
            <person name="Cao W."/>
        </authorList>
    </citation>
    <scope>NUCLEOTIDE SEQUENCE</scope>
    <source>
        <strain evidence="1">Dsil-2018</strain>
    </source>
</reference>
<evidence type="ECO:0000313" key="1">
    <source>
        <dbReference type="EMBL" id="KAH7934377.1"/>
    </source>
</evidence>
<accession>A0ACB8C6C7</accession>
<proteinExistence type="predicted"/>
<organism evidence="1 2">
    <name type="scientific">Dermacentor silvarum</name>
    <name type="common">Tick</name>
    <dbReference type="NCBI Taxonomy" id="543639"/>
    <lineage>
        <taxon>Eukaryota</taxon>
        <taxon>Metazoa</taxon>
        <taxon>Ecdysozoa</taxon>
        <taxon>Arthropoda</taxon>
        <taxon>Chelicerata</taxon>
        <taxon>Arachnida</taxon>
        <taxon>Acari</taxon>
        <taxon>Parasitiformes</taxon>
        <taxon>Ixodida</taxon>
        <taxon>Ixodoidea</taxon>
        <taxon>Ixodidae</taxon>
        <taxon>Rhipicephalinae</taxon>
        <taxon>Dermacentor</taxon>
    </lineage>
</organism>
<keyword evidence="2" id="KW-1185">Reference proteome</keyword>
<dbReference type="EMBL" id="CM023478">
    <property type="protein sequence ID" value="KAH7934377.1"/>
    <property type="molecule type" value="Genomic_DNA"/>
</dbReference>
<dbReference type="Proteomes" id="UP000821865">
    <property type="component" value="Chromosome 9"/>
</dbReference>